<dbReference type="GO" id="GO:0061603">
    <property type="term" value="F:molybdenum cofactor guanylyltransferase activity"/>
    <property type="evidence" value="ECO:0007669"/>
    <property type="project" value="UniProtKB-EC"/>
</dbReference>
<feature type="binding site" evidence="8">
    <location>
        <position position="74"/>
    </location>
    <ligand>
        <name>GTP</name>
        <dbReference type="ChEBI" id="CHEBI:37565"/>
    </ligand>
</feature>
<name>A0A7M2RGQ8_9FIRM</name>
<evidence type="ECO:0000256" key="6">
    <source>
        <dbReference type="ARBA" id="ARBA00023134"/>
    </source>
</evidence>
<keyword evidence="10" id="KW-0548">Nucleotidyltransferase</keyword>
<dbReference type="InterPro" id="IPR029044">
    <property type="entry name" value="Nucleotide-diphossugar_trans"/>
</dbReference>
<dbReference type="Gene3D" id="3.90.550.10">
    <property type="entry name" value="Spore Coat Polysaccharide Biosynthesis Protein SpsA, Chain A"/>
    <property type="match status" value="1"/>
</dbReference>
<evidence type="ECO:0000256" key="8">
    <source>
        <dbReference type="HAMAP-Rule" id="MF_00316"/>
    </source>
</evidence>
<accession>A0A7M2RGQ8</accession>
<dbReference type="RefSeq" id="WP_193735551.1">
    <property type="nucleotide sequence ID" value="NZ_CP063304.1"/>
</dbReference>
<proteinExistence type="inferred from homology"/>
<organism evidence="10 11">
    <name type="scientific">Blautia liquoris</name>
    <dbReference type="NCBI Taxonomy" id="2779518"/>
    <lineage>
        <taxon>Bacteria</taxon>
        <taxon>Bacillati</taxon>
        <taxon>Bacillota</taxon>
        <taxon>Clostridia</taxon>
        <taxon>Lachnospirales</taxon>
        <taxon>Lachnospiraceae</taxon>
        <taxon>Blautia</taxon>
    </lineage>
</organism>
<keyword evidence="4 8" id="KW-0547">Nucleotide-binding</keyword>
<dbReference type="CDD" id="cd02503">
    <property type="entry name" value="MobA"/>
    <property type="match status" value="1"/>
</dbReference>
<keyword evidence="3 8" id="KW-0479">Metal-binding</keyword>
<comment type="similarity">
    <text evidence="8">Belongs to the MobA family.</text>
</comment>
<keyword evidence="5 8" id="KW-0460">Magnesium</keyword>
<sequence>MSEKIKNVTAAVLCGGKSSRMGFDKAFLKDNEQYLLVQTVQKLQTLFTQVVLISNTKTKFSDQKEFCGIPVLEDLFSEKGPIGGISTALKQAQTEYVFIMACDMPLPDVNLIGKMYRGLNLEQVFVCSYRKKPEPLFAFYHKSCLPVFEKHIEKGELRPRSTFSFLKVGIYELNDEEKKSIVNLNTPKDIQKWNQTNNKQ</sequence>
<evidence type="ECO:0000259" key="9">
    <source>
        <dbReference type="Pfam" id="PF12804"/>
    </source>
</evidence>
<dbReference type="HAMAP" id="MF_00316">
    <property type="entry name" value="MobA"/>
    <property type="match status" value="1"/>
</dbReference>
<dbReference type="GO" id="GO:0046872">
    <property type="term" value="F:metal ion binding"/>
    <property type="evidence" value="ECO:0007669"/>
    <property type="project" value="UniProtKB-KW"/>
</dbReference>
<evidence type="ECO:0000256" key="4">
    <source>
        <dbReference type="ARBA" id="ARBA00022741"/>
    </source>
</evidence>
<comment type="cofactor">
    <cofactor evidence="8">
        <name>Mg(2+)</name>
        <dbReference type="ChEBI" id="CHEBI:18420"/>
    </cofactor>
</comment>
<comment type="domain">
    <text evidence="8">The N-terminal domain determines nucleotide recognition and specific binding, while the C-terminal domain determines the specific binding to the target protein.</text>
</comment>
<keyword evidence="11" id="KW-1185">Reference proteome</keyword>
<keyword evidence="7 8" id="KW-0501">Molybdenum cofactor biosynthesis</keyword>
<evidence type="ECO:0000256" key="2">
    <source>
        <dbReference type="ARBA" id="ARBA00022679"/>
    </source>
</evidence>
<dbReference type="InterPro" id="IPR013482">
    <property type="entry name" value="Molybde_CF_guanTrfase"/>
</dbReference>
<dbReference type="GO" id="GO:0006777">
    <property type="term" value="P:Mo-molybdopterin cofactor biosynthetic process"/>
    <property type="evidence" value="ECO:0007669"/>
    <property type="project" value="UniProtKB-KW"/>
</dbReference>
<keyword evidence="6 8" id="KW-0342">GTP-binding</keyword>
<dbReference type="EMBL" id="CP063304">
    <property type="protein sequence ID" value="QOV19204.1"/>
    <property type="molecule type" value="Genomic_DNA"/>
</dbReference>
<evidence type="ECO:0000256" key="3">
    <source>
        <dbReference type="ARBA" id="ARBA00022723"/>
    </source>
</evidence>
<dbReference type="GO" id="GO:0005525">
    <property type="term" value="F:GTP binding"/>
    <property type="evidence" value="ECO:0007669"/>
    <property type="project" value="UniProtKB-UniRule"/>
</dbReference>
<evidence type="ECO:0000313" key="10">
    <source>
        <dbReference type="EMBL" id="QOV19204.1"/>
    </source>
</evidence>
<feature type="binding site" evidence="8">
    <location>
        <position position="25"/>
    </location>
    <ligand>
        <name>GTP</name>
        <dbReference type="ChEBI" id="CHEBI:37565"/>
    </ligand>
</feature>
<dbReference type="PANTHER" id="PTHR19136:SF81">
    <property type="entry name" value="MOLYBDENUM COFACTOR GUANYLYLTRANSFERASE"/>
    <property type="match status" value="1"/>
</dbReference>
<feature type="binding site" evidence="8">
    <location>
        <begin position="13"/>
        <end position="15"/>
    </location>
    <ligand>
        <name>GTP</name>
        <dbReference type="ChEBI" id="CHEBI:37565"/>
    </ligand>
</feature>
<evidence type="ECO:0000313" key="11">
    <source>
        <dbReference type="Proteomes" id="UP000593601"/>
    </source>
</evidence>
<dbReference type="KEGG" id="bliq:INP51_14840"/>
<evidence type="ECO:0000256" key="7">
    <source>
        <dbReference type="ARBA" id="ARBA00023150"/>
    </source>
</evidence>
<feature type="binding site" evidence="8">
    <location>
        <position position="103"/>
    </location>
    <ligand>
        <name>GTP</name>
        <dbReference type="ChEBI" id="CHEBI:37565"/>
    </ligand>
</feature>
<reference evidence="10 11" key="1">
    <citation type="submission" date="2020-10" db="EMBL/GenBank/DDBJ databases">
        <title>Blautia liquoris sp.nov., isolated from the mud in a fermentation cellar used for the production of Chinese strong-flavoured liquor.</title>
        <authorList>
            <person name="Lu L."/>
        </authorList>
    </citation>
    <scope>NUCLEOTIDE SEQUENCE [LARGE SCALE GENOMIC DNA]</scope>
    <source>
        <strain evidence="10 11">LZLJ-3</strain>
    </source>
</reference>
<feature type="binding site" evidence="8">
    <location>
        <position position="103"/>
    </location>
    <ligand>
        <name>Mg(2+)</name>
        <dbReference type="ChEBI" id="CHEBI:18420"/>
    </ligand>
</feature>
<comment type="subcellular location">
    <subcellularLocation>
        <location evidence="8">Cytoplasm</location>
    </subcellularLocation>
</comment>
<dbReference type="InterPro" id="IPR025877">
    <property type="entry name" value="MobA-like_NTP_Trfase"/>
</dbReference>
<comment type="catalytic activity">
    <reaction evidence="8">
        <text>Mo-molybdopterin + GTP + H(+) = Mo-molybdopterin guanine dinucleotide + diphosphate</text>
        <dbReference type="Rhea" id="RHEA:34243"/>
        <dbReference type="ChEBI" id="CHEBI:15378"/>
        <dbReference type="ChEBI" id="CHEBI:33019"/>
        <dbReference type="ChEBI" id="CHEBI:37565"/>
        <dbReference type="ChEBI" id="CHEBI:71302"/>
        <dbReference type="ChEBI" id="CHEBI:71310"/>
        <dbReference type="EC" id="2.7.7.77"/>
    </reaction>
</comment>
<feature type="domain" description="MobA-like NTP transferase" evidence="9">
    <location>
        <begin position="10"/>
        <end position="157"/>
    </location>
</feature>
<dbReference type="GO" id="GO:0005737">
    <property type="term" value="C:cytoplasm"/>
    <property type="evidence" value="ECO:0007669"/>
    <property type="project" value="UniProtKB-SubCell"/>
</dbReference>
<dbReference type="Pfam" id="PF12804">
    <property type="entry name" value="NTP_transf_3"/>
    <property type="match status" value="1"/>
</dbReference>
<comment type="caution">
    <text evidence="8">Lacks conserved residue(s) required for the propagation of feature annotation.</text>
</comment>
<dbReference type="PANTHER" id="PTHR19136">
    <property type="entry name" value="MOLYBDENUM COFACTOR GUANYLYLTRANSFERASE"/>
    <property type="match status" value="1"/>
</dbReference>
<comment type="function">
    <text evidence="8">Transfers a GMP moiety from GTP to Mo-molybdopterin (Mo-MPT) cofactor (Moco or molybdenum cofactor) to form Mo-molybdopterin guanine dinucleotide (Mo-MGD) cofactor.</text>
</comment>
<keyword evidence="1 8" id="KW-0963">Cytoplasm</keyword>
<dbReference type="Proteomes" id="UP000593601">
    <property type="component" value="Chromosome"/>
</dbReference>
<protein>
    <recommendedName>
        <fullName evidence="8">Probable molybdenum cofactor guanylyltransferase</fullName>
        <shortName evidence="8">MoCo guanylyltransferase</shortName>
        <ecNumber evidence="8">2.7.7.77</ecNumber>
    </recommendedName>
    <alternativeName>
        <fullName evidence="8">GTP:molybdopterin guanylyltransferase</fullName>
    </alternativeName>
    <alternativeName>
        <fullName evidence="8">Mo-MPT guanylyltransferase</fullName>
    </alternativeName>
    <alternativeName>
        <fullName evidence="8">Molybdopterin guanylyltransferase</fullName>
    </alternativeName>
    <alternativeName>
        <fullName evidence="8">Molybdopterin-guanine dinucleotide synthase</fullName>
        <shortName evidence="8">MGD synthase</shortName>
    </alternativeName>
</protein>
<keyword evidence="2 8" id="KW-0808">Transferase</keyword>
<dbReference type="EC" id="2.7.7.77" evidence="8"/>
<dbReference type="AlphaFoldDB" id="A0A7M2RGQ8"/>
<evidence type="ECO:0000256" key="1">
    <source>
        <dbReference type="ARBA" id="ARBA00022490"/>
    </source>
</evidence>
<dbReference type="SUPFAM" id="SSF53448">
    <property type="entry name" value="Nucleotide-diphospho-sugar transferases"/>
    <property type="match status" value="1"/>
</dbReference>
<gene>
    <name evidence="8" type="primary">mobA</name>
    <name evidence="10" type="ORF">INP51_14840</name>
</gene>
<evidence type="ECO:0000256" key="5">
    <source>
        <dbReference type="ARBA" id="ARBA00022842"/>
    </source>
</evidence>